<dbReference type="InterPro" id="IPR044925">
    <property type="entry name" value="His-Me_finger_sf"/>
</dbReference>
<organism evidence="2 3">
    <name type="scientific">Candidatus Nealsonbacteria bacterium CG23_combo_of_CG06-09_8_20_14_all_36_12</name>
    <dbReference type="NCBI Taxonomy" id="1974718"/>
    <lineage>
        <taxon>Bacteria</taxon>
        <taxon>Candidatus Nealsoniibacteriota</taxon>
    </lineage>
</organism>
<dbReference type="Pfam" id="PF13392">
    <property type="entry name" value="HNH_3"/>
    <property type="match status" value="1"/>
</dbReference>
<accession>A0A2G9Z130</accession>
<evidence type="ECO:0000313" key="2">
    <source>
        <dbReference type="EMBL" id="PIP25182.1"/>
    </source>
</evidence>
<dbReference type="Proteomes" id="UP000228681">
    <property type="component" value="Unassembled WGS sequence"/>
</dbReference>
<dbReference type="SUPFAM" id="SSF54060">
    <property type="entry name" value="His-Me finger endonucleases"/>
    <property type="match status" value="1"/>
</dbReference>
<evidence type="ECO:0000259" key="1">
    <source>
        <dbReference type="Pfam" id="PF13392"/>
    </source>
</evidence>
<feature type="domain" description="HNH nuclease" evidence="1">
    <location>
        <begin position="95"/>
        <end position="128"/>
    </location>
</feature>
<gene>
    <name evidence="2" type="ORF">COX34_00050</name>
</gene>
<evidence type="ECO:0000313" key="3">
    <source>
        <dbReference type="Proteomes" id="UP000228681"/>
    </source>
</evidence>
<sequence>MEKHWNKKWLWVKYKEEKLSVSEIAKECKVSFKTIARWLDRFGIRKIKSYGITRRGPKAGYWKGGRYKDNTSGRVWIYSPDHPSCTKKGYVLEYRLVMERFIGRYLRPNEIIHHKNKIVDDNRLENLEIIVLGEPNCGEVRCPFCNKKFKVG</sequence>
<dbReference type="AlphaFoldDB" id="A0A2G9Z130"/>
<dbReference type="Gene3D" id="3.90.75.20">
    <property type="match status" value="1"/>
</dbReference>
<reference evidence="2 3" key="1">
    <citation type="submission" date="2017-09" db="EMBL/GenBank/DDBJ databases">
        <title>Depth-based differentiation of microbial function through sediment-hosted aquifers and enrichment of novel symbionts in the deep terrestrial subsurface.</title>
        <authorList>
            <person name="Probst A.J."/>
            <person name="Ladd B."/>
            <person name="Jarett J.K."/>
            <person name="Geller-Mcgrath D.E."/>
            <person name="Sieber C.M."/>
            <person name="Emerson J.B."/>
            <person name="Anantharaman K."/>
            <person name="Thomas B.C."/>
            <person name="Malmstrom R."/>
            <person name="Stieglmeier M."/>
            <person name="Klingl A."/>
            <person name="Woyke T."/>
            <person name="Ryan C.M."/>
            <person name="Banfield J.F."/>
        </authorList>
    </citation>
    <scope>NUCLEOTIDE SEQUENCE [LARGE SCALE GENOMIC DNA]</scope>
    <source>
        <strain evidence="2">CG23_combo_of_CG06-09_8_20_14_all_36_12</strain>
    </source>
</reference>
<dbReference type="InterPro" id="IPR003615">
    <property type="entry name" value="HNH_nuc"/>
</dbReference>
<dbReference type="Pfam" id="PF13384">
    <property type="entry name" value="HTH_23"/>
    <property type="match status" value="1"/>
</dbReference>
<name>A0A2G9Z130_9BACT</name>
<protein>
    <recommendedName>
        <fullName evidence="1">HNH nuclease domain-containing protein</fullName>
    </recommendedName>
</protein>
<comment type="caution">
    <text evidence="2">The sequence shown here is derived from an EMBL/GenBank/DDBJ whole genome shotgun (WGS) entry which is preliminary data.</text>
</comment>
<proteinExistence type="predicted"/>
<dbReference type="EMBL" id="PCRS01000001">
    <property type="protein sequence ID" value="PIP25182.1"/>
    <property type="molecule type" value="Genomic_DNA"/>
</dbReference>